<gene>
    <name evidence="8" type="primary">aroE</name>
    <name evidence="11" type="ORF">C725_1017</name>
</gene>
<evidence type="ECO:0000259" key="9">
    <source>
        <dbReference type="Pfam" id="PF01488"/>
    </source>
</evidence>
<dbReference type="SUPFAM" id="SSF51735">
    <property type="entry name" value="NAD(P)-binding Rossmann-fold domains"/>
    <property type="match status" value="1"/>
</dbReference>
<keyword evidence="6 8" id="KW-0057">Aromatic amino acid biosynthesis</keyword>
<dbReference type="EC" id="1.1.1.25" evidence="2 8"/>
<evidence type="ECO:0000256" key="7">
    <source>
        <dbReference type="ARBA" id="ARBA00049442"/>
    </source>
</evidence>
<keyword evidence="12" id="KW-1185">Reference proteome</keyword>
<feature type="binding site" evidence="8">
    <location>
        <position position="220"/>
    </location>
    <ligand>
        <name>NADP(+)</name>
        <dbReference type="ChEBI" id="CHEBI:58349"/>
    </ligand>
</feature>
<name>M2SFA2_9SPHN</name>
<keyword evidence="5 8" id="KW-0560">Oxidoreductase</keyword>
<keyword evidence="3 8" id="KW-0028">Amino-acid biosynthesis</keyword>
<feature type="binding site" evidence="8">
    <location>
        <begin position="24"/>
        <end position="26"/>
    </location>
    <ligand>
        <name>shikimate</name>
        <dbReference type="ChEBI" id="CHEBI:36208"/>
    </ligand>
</feature>
<dbReference type="Proteomes" id="UP000011717">
    <property type="component" value="Unassembled WGS sequence"/>
</dbReference>
<dbReference type="InterPro" id="IPR006151">
    <property type="entry name" value="Shikm_DH/Glu-tRNA_Rdtase"/>
</dbReference>
<protein>
    <recommendedName>
        <fullName evidence="2 8">Shikimate dehydrogenase (NADP(+))</fullName>
        <shortName evidence="8">SDH</shortName>
        <ecNumber evidence="2 8">1.1.1.25</ecNumber>
    </recommendedName>
</protein>
<sequence>MMGARSKRVDTPYAEVIGDPIAHSKSPAIHNHWLRMLGKDARYRAQHVRPDALQPYLMQGRADPAWRGCNVTIPHKQAVLPLVDDHSAAVQAIGAANTLVMRDGRLVAHNTDADGFAAPLSGRSLQGETAIVVGAGGAARAVLHALSARGIAAAIIVNRTRDRAAALLESFALDGDVLAPGDALPPAALLVNASSLGMSGQAPLDINLSSLPPSALVYDIVYDPLETPLLAAARARGLAVIDGLTMLIGQARTAFELFFDTPPHGGDSDLRRMLTS</sequence>
<evidence type="ECO:0000313" key="12">
    <source>
        <dbReference type="Proteomes" id="UP000011717"/>
    </source>
</evidence>
<comment type="caution">
    <text evidence="11">The sequence shown here is derived from an EMBL/GenBank/DDBJ whole genome shotgun (WGS) entry which is preliminary data.</text>
</comment>
<feature type="binding site" evidence="8">
    <location>
        <begin position="134"/>
        <end position="138"/>
    </location>
    <ligand>
        <name>NADP(+)</name>
        <dbReference type="ChEBI" id="CHEBI:58349"/>
    </ligand>
</feature>
<evidence type="ECO:0000256" key="3">
    <source>
        <dbReference type="ARBA" id="ARBA00022605"/>
    </source>
</evidence>
<comment type="subunit">
    <text evidence="8">Homodimer.</text>
</comment>
<accession>M2SFA2</accession>
<comment type="function">
    <text evidence="8">Involved in the biosynthesis of the chorismate, which leads to the biosynthesis of aromatic amino acids. Catalyzes the reversible NADPH linked reduction of 3-dehydroshikimate (DHSA) to yield shikimate (SA).</text>
</comment>
<dbReference type="CDD" id="cd01065">
    <property type="entry name" value="NAD_bind_Shikimate_DH"/>
    <property type="match status" value="1"/>
</dbReference>
<comment type="pathway">
    <text evidence="1 8">Metabolic intermediate biosynthesis; chorismate biosynthesis; chorismate from D-erythrose 4-phosphate and phosphoenolpyruvate: step 4/7.</text>
</comment>
<dbReference type="Pfam" id="PF08501">
    <property type="entry name" value="Shikimate_dh_N"/>
    <property type="match status" value="1"/>
</dbReference>
<feature type="domain" description="Shikimate dehydrogenase substrate binding N-terminal" evidence="10">
    <location>
        <begin position="16"/>
        <end position="99"/>
    </location>
</feature>
<dbReference type="GO" id="GO:0009073">
    <property type="term" value="P:aromatic amino acid family biosynthetic process"/>
    <property type="evidence" value="ECO:0007669"/>
    <property type="project" value="UniProtKB-KW"/>
</dbReference>
<dbReference type="PANTHER" id="PTHR21089:SF1">
    <property type="entry name" value="BIFUNCTIONAL 3-DEHYDROQUINATE DEHYDRATASE_SHIKIMATE DEHYDROGENASE, CHLOROPLASTIC"/>
    <property type="match status" value="1"/>
</dbReference>
<dbReference type="GO" id="GO:0005829">
    <property type="term" value="C:cytosol"/>
    <property type="evidence" value="ECO:0007669"/>
    <property type="project" value="TreeGrafter"/>
</dbReference>
<dbReference type="GO" id="GO:0019632">
    <property type="term" value="P:shikimate metabolic process"/>
    <property type="evidence" value="ECO:0007669"/>
    <property type="project" value="InterPro"/>
</dbReference>
<dbReference type="HAMAP" id="MF_00222">
    <property type="entry name" value="Shikimate_DH_AroE"/>
    <property type="match status" value="1"/>
</dbReference>
<feature type="binding site" evidence="8">
    <location>
        <position position="97"/>
    </location>
    <ligand>
        <name>shikimate</name>
        <dbReference type="ChEBI" id="CHEBI:36208"/>
    </ligand>
</feature>
<evidence type="ECO:0000256" key="4">
    <source>
        <dbReference type="ARBA" id="ARBA00022857"/>
    </source>
</evidence>
<keyword evidence="4 8" id="KW-0521">NADP</keyword>
<proteinExistence type="inferred from homology"/>
<feature type="binding site" evidence="8">
    <location>
        <position position="222"/>
    </location>
    <ligand>
        <name>shikimate</name>
        <dbReference type="ChEBI" id="CHEBI:36208"/>
    </ligand>
</feature>
<feature type="binding site" evidence="8">
    <location>
        <position position="112"/>
    </location>
    <ligand>
        <name>shikimate</name>
        <dbReference type="ChEBI" id="CHEBI:36208"/>
    </ligand>
</feature>
<dbReference type="GO" id="GO:0009423">
    <property type="term" value="P:chorismate biosynthetic process"/>
    <property type="evidence" value="ECO:0007669"/>
    <property type="project" value="UniProtKB-UniRule"/>
</dbReference>
<dbReference type="NCBIfam" id="TIGR00507">
    <property type="entry name" value="aroE"/>
    <property type="match status" value="1"/>
</dbReference>
<feature type="binding site" evidence="8">
    <location>
        <position position="72"/>
    </location>
    <ligand>
        <name>shikimate</name>
        <dbReference type="ChEBI" id="CHEBI:36208"/>
    </ligand>
</feature>
<dbReference type="GO" id="GO:0050661">
    <property type="term" value="F:NADP binding"/>
    <property type="evidence" value="ECO:0007669"/>
    <property type="project" value="InterPro"/>
</dbReference>
<feature type="domain" description="Quinate/shikimate 5-dehydrogenase/glutamyl-tRNA reductase" evidence="9">
    <location>
        <begin position="124"/>
        <end position="171"/>
    </location>
</feature>
<dbReference type="InterPro" id="IPR011342">
    <property type="entry name" value="Shikimate_DH"/>
</dbReference>
<dbReference type="RefSeq" id="WP_008600569.1">
    <property type="nucleotide sequence ID" value="NZ_AMRV01000002.1"/>
</dbReference>
<feature type="binding site" evidence="8">
    <location>
        <position position="243"/>
    </location>
    <ligand>
        <name>NADP(+)</name>
        <dbReference type="ChEBI" id="CHEBI:58349"/>
    </ligand>
</feature>
<dbReference type="GO" id="GO:0004764">
    <property type="term" value="F:shikimate 3-dehydrogenase (NADP+) activity"/>
    <property type="evidence" value="ECO:0007669"/>
    <property type="project" value="UniProtKB-UniRule"/>
</dbReference>
<evidence type="ECO:0000256" key="6">
    <source>
        <dbReference type="ARBA" id="ARBA00023141"/>
    </source>
</evidence>
<feature type="active site" description="Proton acceptor" evidence="8">
    <location>
        <position position="76"/>
    </location>
</feature>
<dbReference type="InterPro" id="IPR022893">
    <property type="entry name" value="Shikimate_DH_fam"/>
</dbReference>
<comment type="caution">
    <text evidence="8">Lacks conserved residue(s) required for the propagation of feature annotation.</text>
</comment>
<dbReference type="UniPathway" id="UPA00053">
    <property type="reaction ID" value="UER00087"/>
</dbReference>
<evidence type="ECO:0000313" key="11">
    <source>
        <dbReference type="EMBL" id="EMD84045.1"/>
    </source>
</evidence>
<comment type="catalytic activity">
    <reaction evidence="7 8">
        <text>shikimate + NADP(+) = 3-dehydroshikimate + NADPH + H(+)</text>
        <dbReference type="Rhea" id="RHEA:17737"/>
        <dbReference type="ChEBI" id="CHEBI:15378"/>
        <dbReference type="ChEBI" id="CHEBI:16630"/>
        <dbReference type="ChEBI" id="CHEBI:36208"/>
        <dbReference type="ChEBI" id="CHEBI:57783"/>
        <dbReference type="ChEBI" id="CHEBI:58349"/>
        <dbReference type="EC" id="1.1.1.25"/>
    </reaction>
</comment>
<reference evidence="11 12" key="1">
    <citation type="journal article" date="2013" name="Genome Announc.">
        <title>Draft Genome Sequence of Strain JLT2015T, Belonging to the Family Sphingomonadaceae of the Alphaproteobacteria.</title>
        <authorList>
            <person name="Tang K."/>
            <person name="Liu K."/>
            <person name="Li S."/>
            <person name="Jiao N."/>
        </authorList>
    </citation>
    <scope>NUCLEOTIDE SEQUENCE [LARGE SCALE GENOMIC DNA]</scope>
    <source>
        <strain evidence="11 12">JLT2015</strain>
    </source>
</reference>
<feature type="binding site" evidence="8">
    <location>
        <begin position="158"/>
        <end position="163"/>
    </location>
    <ligand>
        <name>NADP(+)</name>
        <dbReference type="ChEBI" id="CHEBI:58349"/>
    </ligand>
</feature>
<organism evidence="11 12">
    <name type="scientific">Pacificimonas flava</name>
    <dbReference type="NCBI Taxonomy" id="1234595"/>
    <lineage>
        <taxon>Bacteria</taxon>
        <taxon>Pseudomonadati</taxon>
        <taxon>Pseudomonadota</taxon>
        <taxon>Alphaproteobacteria</taxon>
        <taxon>Sphingomonadales</taxon>
        <taxon>Sphingosinicellaceae</taxon>
        <taxon>Pacificimonas</taxon>
    </lineage>
</organism>
<feature type="binding site" evidence="8">
    <location>
        <position position="250"/>
    </location>
    <ligand>
        <name>shikimate</name>
        <dbReference type="ChEBI" id="CHEBI:36208"/>
    </ligand>
</feature>
<evidence type="ECO:0000256" key="2">
    <source>
        <dbReference type="ARBA" id="ARBA00012962"/>
    </source>
</evidence>
<dbReference type="PANTHER" id="PTHR21089">
    <property type="entry name" value="SHIKIMATE DEHYDROGENASE"/>
    <property type="match status" value="1"/>
</dbReference>
<dbReference type="Gene3D" id="3.40.50.10860">
    <property type="entry name" value="Leucine Dehydrogenase, chain A, domain 1"/>
    <property type="match status" value="1"/>
</dbReference>
<dbReference type="InterPro" id="IPR036291">
    <property type="entry name" value="NAD(P)-bd_dom_sf"/>
</dbReference>
<dbReference type="GO" id="GO:0008652">
    <property type="term" value="P:amino acid biosynthetic process"/>
    <property type="evidence" value="ECO:0007669"/>
    <property type="project" value="UniProtKB-KW"/>
</dbReference>
<dbReference type="PATRIC" id="fig|1234595.3.peg.1018"/>
<dbReference type="Pfam" id="PF01488">
    <property type="entry name" value="Shikimate_DH"/>
    <property type="match status" value="1"/>
</dbReference>
<dbReference type="InterPro" id="IPR013708">
    <property type="entry name" value="Shikimate_DH-bd_N"/>
</dbReference>
<dbReference type="AlphaFoldDB" id="M2SFA2"/>
<evidence type="ECO:0000256" key="8">
    <source>
        <dbReference type="HAMAP-Rule" id="MF_00222"/>
    </source>
</evidence>
<dbReference type="EMBL" id="AMRV01000002">
    <property type="protein sequence ID" value="EMD84045.1"/>
    <property type="molecule type" value="Genomic_DNA"/>
</dbReference>
<comment type="similarity">
    <text evidence="8">Belongs to the shikimate dehydrogenase family.</text>
</comment>
<evidence type="ECO:0000256" key="1">
    <source>
        <dbReference type="ARBA" id="ARBA00004871"/>
    </source>
</evidence>
<dbReference type="InterPro" id="IPR046346">
    <property type="entry name" value="Aminoacid_DH-like_N_sf"/>
</dbReference>
<evidence type="ECO:0000256" key="5">
    <source>
        <dbReference type="ARBA" id="ARBA00023002"/>
    </source>
</evidence>
<dbReference type="SUPFAM" id="SSF53223">
    <property type="entry name" value="Aminoacid dehydrogenase-like, N-terminal domain"/>
    <property type="match status" value="1"/>
</dbReference>
<evidence type="ECO:0000259" key="10">
    <source>
        <dbReference type="Pfam" id="PF08501"/>
    </source>
</evidence>
<dbReference type="Gene3D" id="3.40.50.720">
    <property type="entry name" value="NAD(P)-binding Rossmann-like Domain"/>
    <property type="match status" value="1"/>
</dbReference>